<proteinExistence type="predicted"/>
<dbReference type="Gene3D" id="3.40.50.620">
    <property type="entry name" value="HUPs"/>
    <property type="match status" value="1"/>
</dbReference>
<feature type="domain" description="DUF218" evidence="1">
    <location>
        <begin position="71"/>
        <end position="200"/>
    </location>
</feature>
<dbReference type="EMBL" id="CP033433">
    <property type="protein sequence ID" value="AYQ72606.1"/>
    <property type="molecule type" value="Genomic_DNA"/>
</dbReference>
<dbReference type="KEGG" id="coh:EAV92_08525"/>
<dbReference type="CDD" id="cd06259">
    <property type="entry name" value="YdcF-like"/>
    <property type="match status" value="1"/>
</dbReference>
<dbReference type="InterPro" id="IPR051599">
    <property type="entry name" value="Cell_Envelope_Assoc"/>
</dbReference>
<dbReference type="InterPro" id="IPR014729">
    <property type="entry name" value="Rossmann-like_a/b/a_fold"/>
</dbReference>
<dbReference type="Pfam" id="PF02698">
    <property type="entry name" value="DUF218"/>
    <property type="match status" value="1"/>
</dbReference>
<evidence type="ECO:0000313" key="3">
    <source>
        <dbReference type="Proteomes" id="UP000269097"/>
    </source>
</evidence>
<gene>
    <name evidence="2" type="ORF">EAV92_08525</name>
</gene>
<dbReference type="Proteomes" id="UP000269097">
    <property type="component" value="Chromosome"/>
</dbReference>
<accession>A0A3G3JWK8</accession>
<dbReference type="InterPro" id="IPR003848">
    <property type="entry name" value="DUF218"/>
</dbReference>
<evidence type="ECO:0000313" key="2">
    <source>
        <dbReference type="EMBL" id="AYQ72606.1"/>
    </source>
</evidence>
<reference evidence="2 3" key="1">
    <citation type="submission" date="2018-10" db="EMBL/GenBank/DDBJ databases">
        <title>Genome Sequence of Cohnella sp.</title>
        <authorList>
            <person name="Srinivasan S."/>
            <person name="Kim M.K."/>
        </authorList>
    </citation>
    <scope>NUCLEOTIDE SEQUENCE [LARGE SCALE GENOMIC DNA]</scope>
    <source>
        <strain evidence="2 3">18JY8-7</strain>
    </source>
</reference>
<dbReference type="GO" id="GO:0005886">
    <property type="term" value="C:plasma membrane"/>
    <property type="evidence" value="ECO:0007669"/>
    <property type="project" value="TreeGrafter"/>
</dbReference>
<dbReference type="PANTHER" id="PTHR30336:SF20">
    <property type="entry name" value="DUF218 DOMAIN-CONTAINING PROTEIN"/>
    <property type="match status" value="1"/>
</dbReference>
<dbReference type="PANTHER" id="PTHR30336">
    <property type="entry name" value="INNER MEMBRANE PROTEIN, PROBABLE PERMEASE"/>
    <property type="match status" value="1"/>
</dbReference>
<name>A0A3G3JWK8_9BACL</name>
<keyword evidence="3" id="KW-1185">Reference proteome</keyword>
<dbReference type="AlphaFoldDB" id="A0A3G3JWK8"/>
<organism evidence="2 3">
    <name type="scientific">Cohnella candidum</name>
    <dbReference type="NCBI Taxonomy" id="2674991"/>
    <lineage>
        <taxon>Bacteria</taxon>
        <taxon>Bacillati</taxon>
        <taxon>Bacillota</taxon>
        <taxon>Bacilli</taxon>
        <taxon>Bacillales</taxon>
        <taxon>Paenibacillaceae</taxon>
        <taxon>Cohnella</taxon>
    </lineage>
</organism>
<evidence type="ECO:0000259" key="1">
    <source>
        <dbReference type="Pfam" id="PF02698"/>
    </source>
</evidence>
<protein>
    <submittedName>
        <fullName evidence="2">YdcF family protein</fullName>
    </submittedName>
</protein>
<sequence length="228" mass="24965">MGERDLHRMMFPAKGKAFSMLDKRPRRRPLRIALWAACAVAALLLLWCAGLYRQIVTFEGVDAAGLGKRADVGVVLGASLWQNKPSPGLRERLDYAISLYDAGVYSRIIVTGGLDAGGATITEAEGMRDYLVEQGVPEKAIRLDATSRSTYENLVNAKAIMAAEGWHTAVIVTHSYHGARARDIADTLGMSAIVSVTDSKVMNMAYHETRETLAFVKWQLTKLRLAIG</sequence>